<organism evidence="1 2">
    <name type="scientific">Candidatus Zymogenus saltonus</name>
    <dbReference type="NCBI Taxonomy" id="2844893"/>
    <lineage>
        <taxon>Bacteria</taxon>
        <taxon>Deltaproteobacteria</taxon>
        <taxon>Candidatus Zymogenia</taxon>
        <taxon>Candidatus Zymogeniales</taxon>
        <taxon>Candidatus Zymogenaceae</taxon>
        <taxon>Candidatus Zymogenus</taxon>
    </lineage>
</organism>
<dbReference type="InterPro" id="IPR021866">
    <property type="entry name" value="SpoIIAA-like"/>
</dbReference>
<gene>
    <name evidence="1" type="ORF">JW984_02645</name>
</gene>
<reference evidence="1" key="1">
    <citation type="journal article" date="2021" name="Environ. Microbiol.">
        <title>Genomic characterization of three novel Desulfobacterota classes expand the metabolic and phylogenetic diversity of the phylum.</title>
        <authorList>
            <person name="Murphy C.L."/>
            <person name="Biggerstaff J."/>
            <person name="Eichhorn A."/>
            <person name="Ewing E."/>
            <person name="Shahan R."/>
            <person name="Soriano D."/>
            <person name="Stewart S."/>
            <person name="VanMol K."/>
            <person name="Walker R."/>
            <person name="Walters P."/>
            <person name="Elshahed M.S."/>
            <person name="Youssef N.H."/>
        </authorList>
    </citation>
    <scope>NUCLEOTIDE SEQUENCE</scope>
    <source>
        <strain evidence="1">Zod_Metabat.24</strain>
    </source>
</reference>
<comment type="caution">
    <text evidence="1">The sequence shown here is derived from an EMBL/GenBank/DDBJ whole genome shotgun (WGS) entry which is preliminary data.</text>
</comment>
<proteinExistence type="predicted"/>
<dbReference type="Pfam" id="PF11964">
    <property type="entry name" value="SpoIIAA-like"/>
    <property type="match status" value="1"/>
</dbReference>
<dbReference type="SUPFAM" id="SSF52091">
    <property type="entry name" value="SpoIIaa-like"/>
    <property type="match status" value="1"/>
</dbReference>
<protein>
    <submittedName>
        <fullName evidence="1">STAS/SEC14 domain-containing protein</fullName>
    </submittedName>
</protein>
<name>A0A9D8PNM1_9DELT</name>
<reference evidence="1" key="2">
    <citation type="submission" date="2021-01" db="EMBL/GenBank/DDBJ databases">
        <authorList>
            <person name="Hahn C.R."/>
            <person name="Youssef N.H."/>
            <person name="Elshahed M."/>
        </authorList>
    </citation>
    <scope>NUCLEOTIDE SEQUENCE</scope>
    <source>
        <strain evidence="1">Zod_Metabat.24</strain>
    </source>
</reference>
<accession>A0A9D8PNM1</accession>
<dbReference type="InterPro" id="IPR036513">
    <property type="entry name" value="STAS_dom_sf"/>
</dbReference>
<dbReference type="AlphaFoldDB" id="A0A9D8PNM1"/>
<evidence type="ECO:0000313" key="1">
    <source>
        <dbReference type="EMBL" id="MBN1572075.1"/>
    </source>
</evidence>
<dbReference type="EMBL" id="JAFGIX010000011">
    <property type="protein sequence ID" value="MBN1572075.1"/>
    <property type="molecule type" value="Genomic_DNA"/>
</dbReference>
<dbReference type="Proteomes" id="UP000809273">
    <property type="component" value="Unassembled WGS sequence"/>
</dbReference>
<evidence type="ECO:0000313" key="2">
    <source>
        <dbReference type="Proteomes" id="UP000809273"/>
    </source>
</evidence>
<sequence length="133" mass="15480">MKKEIAKTKMYEMYVDTAKNRTHIIFRGFWERLDDVSNLLEDFRRVMAEVKSGFTSITDLSDMKPPSQETSQLLVEIKNIADKKGQGRVARVVDKKLIKIVSQRISRESEMGTEVEHFATYKEAEAWLDSFKD</sequence>